<dbReference type="PROSITE" id="PS00374">
    <property type="entry name" value="MGMT"/>
    <property type="match status" value="1"/>
</dbReference>
<feature type="domain" description="Methylguanine DNA methyltransferase ribonuclease-like" evidence="10">
    <location>
        <begin position="22"/>
        <end position="90"/>
    </location>
</feature>
<evidence type="ECO:0000256" key="5">
    <source>
        <dbReference type="ARBA" id="ARBA00022763"/>
    </source>
</evidence>
<keyword evidence="2 8" id="KW-0963">Cytoplasm</keyword>
<dbReference type="InterPro" id="IPR036631">
    <property type="entry name" value="MGMT_N_sf"/>
</dbReference>
<evidence type="ECO:0000256" key="4">
    <source>
        <dbReference type="ARBA" id="ARBA00022679"/>
    </source>
</evidence>
<dbReference type="Gene3D" id="3.30.160.70">
    <property type="entry name" value="Methylated DNA-protein cysteine methyltransferase domain"/>
    <property type="match status" value="1"/>
</dbReference>
<comment type="catalytic activity">
    <reaction evidence="1 8">
        <text>a 4-O-methyl-thymidine in DNA + L-cysteinyl-[protein] = a thymidine in DNA + S-methyl-L-cysteinyl-[protein]</text>
        <dbReference type="Rhea" id="RHEA:53428"/>
        <dbReference type="Rhea" id="RHEA-COMP:10131"/>
        <dbReference type="Rhea" id="RHEA-COMP:10132"/>
        <dbReference type="Rhea" id="RHEA-COMP:13555"/>
        <dbReference type="Rhea" id="RHEA-COMP:13556"/>
        <dbReference type="ChEBI" id="CHEBI:29950"/>
        <dbReference type="ChEBI" id="CHEBI:82612"/>
        <dbReference type="ChEBI" id="CHEBI:137386"/>
        <dbReference type="ChEBI" id="CHEBI:137387"/>
        <dbReference type="EC" id="2.1.1.63"/>
    </reaction>
</comment>
<dbReference type="InterPro" id="IPR036388">
    <property type="entry name" value="WH-like_DNA-bd_sf"/>
</dbReference>
<name>A0ABX7YXE9_9GAMM</name>
<dbReference type="CDD" id="cd06445">
    <property type="entry name" value="ATase"/>
    <property type="match status" value="1"/>
</dbReference>
<dbReference type="NCBIfam" id="TIGR00589">
    <property type="entry name" value="ogt"/>
    <property type="match status" value="1"/>
</dbReference>
<keyword evidence="6 8" id="KW-0234">DNA repair</keyword>
<dbReference type="PANTHER" id="PTHR10815:SF5">
    <property type="entry name" value="METHYLATED-DNA--PROTEIN-CYSTEINE METHYLTRANSFERASE"/>
    <property type="match status" value="1"/>
</dbReference>
<dbReference type="HAMAP" id="MF_00772">
    <property type="entry name" value="OGT"/>
    <property type="match status" value="1"/>
</dbReference>
<feature type="domain" description="Methylated-DNA-[protein]-cysteine S-methyltransferase DNA binding" evidence="9">
    <location>
        <begin position="94"/>
        <end position="173"/>
    </location>
</feature>
<evidence type="ECO:0000313" key="12">
    <source>
        <dbReference type="Proteomes" id="UP000679575"/>
    </source>
</evidence>
<comment type="catalytic activity">
    <reaction evidence="7 8">
        <text>a 6-O-methyl-2'-deoxyguanosine in DNA + L-cysteinyl-[protein] = S-methyl-L-cysteinyl-[protein] + a 2'-deoxyguanosine in DNA</text>
        <dbReference type="Rhea" id="RHEA:24000"/>
        <dbReference type="Rhea" id="RHEA-COMP:10131"/>
        <dbReference type="Rhea" id="RHEA-COMP:10132"/>
        <dbReference type="Rhea" id="RHEA-COMP:11367"/>
        <dbReference type="Rhea" id="RHEA-COMP:11368"/>
        <dbReference type="ChEBI" id="CHEBI:29950"/>
        <dbReference type="ChEBI" id="CHEBI:82612"/>
        <dbReference type="ChEBI" id="CHEBI:85445"/>
        <dbReference type="ChEBI" id="CHEBI:85448"/>
        <dbReference type="EC" id="2.1.1.63"/>
    </reaction>
</comment>
<comment type="subcellular location">
    <subcellularLocation>
        <location evidence="8">Cytoplasm</location>
    </subcellularLocation>
</comment>
<keyword evidence="4 8" id="KW-0808">Transferase</keyword>
<dbReference type="PANTHER" id="PTHR10815">
    <property type="entry name" value="METHYLATED-DNA--PROTEIN-CYSTEINE METHYLTRANSFERASE"/>
    <property type="match status" value="1"/>
</dbReference>
<evidence type="ECO:0000259" key="10">
    <source>
        <dbReference type="Pfam" id="PF02870"/>
    </source>
</evidence>
<dbReference type="InterPro" id="IPR023546">
    <property type="entry name" value="MGMT"/>
</dbReference>
<comment type="function">
    <text evidence="8">Involved in the cellular defense against the biological effects of O6-methylguanine (O6-MeG) and O4-methylthymine (O4-MeT) in DNA. Repairs the methylated nucleobase in DNA by stoichiometrically transferring the methyl group to a cysteine residue in the enzyme. This is a suicide reaction: the enzyme is irreversibly inactivated.</text>
</comment>
<keyword evidence="3 8" id="KW-0489">Methyltransferase</keyword>
<dbReference type="EMBL" id="CP073587">
    <property type="protein sequence ID" value="QUN06995.1"/>
    <property type="molecule type" value="Genomic_DNA"/>
</dbReference>
<dbReference type="InterPro" id="IPR036217">
    <property type="entry name" value="MethylDNA_cys_MeTrfase_DNAb"/>
</dbReference>
<evidence type="ECO:0000256" key="7">
    <source>
        <dbReference type="ARBA" id="ARBA00049348"/>
    </source>
</evidence>
<gene>
    <name evidence="11" type="ORF">KDN34_06050</name>
</gene>
<dbReference type="GO" id="GO:0032259">
    <property type="term" value="P:methylation"/>
    <property type="evidence" value="ECO:0007669"/>
    <property type="project" value="UniProtKB-KW"/>
</dbReference>
<dbReference type="RefSeq" id="WP_212596000.1">
    <property type="nucleotide sequence ID" value="NZ_CP073587.1"/>
</dbReference>
<evidence type="ECO:0000256" key="2">
    <source>
        <dbReference type="ARBA" id="ARBA00022490"/>
    </source>
</evidence>
<dbReference type="InterPro" id="IPR008332">
    <property type="entry name" value="MethylG_MeTrfase_N"/>
</dbReference>
<dbReference type="SUPFAM" id="SSF53155">
    <property type="entry name" value="Methylated DNA-protein cysteine methyltransferase domain"/>
    <property type="match status" value="1"/>
</dbReference>
<evidence type="ECO:0000259" key="9">
    <source>
        <dbReference type="Pfam" id="PF01035"/>
    </source>
</evidence>
<evidence type="ECO:0000313" key="11">
    <source>
        <dbReference type="EMBL" id="QUN06995.1"/>
    </source>
</evidence>
<keyword evidence="5 8" id="KW-0227">DNA damage</keyword>
<evidence type="ECO:0000256" key="1">
    <source>
        <dbReference type="ARBA" id="ARBA00001286"/>
    </source>
</evidence>
<dbReference type="Gene3D" id="1.10.10.10">
    <property type="entry name" value="Winged helix-like DNA-binding domain superfamily/Winged helix DNA-binding domain"/>
    <property type="match status" value="1"/>
</dbReference>
<dbReference type="SUPFAM" id="SSF46767">
    <property type="entry name" value="Methylated DNA-protein cysteine methyltransferase, C-terminal domain"/>
    <property type="match status" value="1"/>
</dbReference>
<dbReference type="Pfam" id="PF02870">
    <property type="entry name" value="Methyltransf_1N"/>
    <property type="match status" value="1"/>
</dbReference>
<dbReference type="InterPro" id="IPR014048">
    <property type="entry name" value="MethylDNA_cys_MeTrfase_DNA-bd"/>
</dbReference>
<comment type="miscellaneous">
    <text evidence="8">This enzyme catalyzes only one turnover and therefore is not strictly catalytic. According to one definition, an enzyme is a biocatalyst that acts repeatedly and over many reaction cycles.</text>
</comment>
<dbReference type="InterPro" id="IPR001497">
    <property type="entry name" value="MethylDNA_cys_MeTrfase_AS"/>
</dbReference>
<dbReference type="EC" id="2.1.1.63" evidence="8"/>
<dbReference type="Proteomes" id="UP000679575">
    <property type="component" value="Chromosome"/>
</dbReference>
<evidence type="ECO:0000256" key="6">
    <source>
        <dbReference type="ARBA" id="ARBA00023204"/>
    </source>
</evidence>
<accession>A0ABX7YXE9</accession>
<dbReference type="Pfam" id="PF01035">
    <property type="entry name" value="DNA_binding_1"/>
    <property type="match status" value="1"/>
</dbReference>
<keyword evidence="12" id="KW-1185">Reference proteome</keyword>
<proteinExistence type="inferred from homology"/>
<feature type="active site" description="Nucleophile; methyl group acceptor" evidence="8">
    <location>
        <position position="145"/>
    </location>
</feature>
<reference evidence="11 12" key="1">
    <citation type="submission" date="2021-04" db="EMBL/GenBank/DDBJ databases">
        <title>Novel species identification of genus Shewanella.</title>
        <authorList>
            <person name="Liu G."/>
        </authorList>
    </citation>
    <scope>NUCLEOTIDE SEQUENCE [LARGE SCALE GENOMIC DNA]</scope>
    <source>
        <strain evidence="11 12">FJAT-54481</strain>
    </source>
</reference>
<evidence type="ECO:0000256" key="8">
    <source>
        <dbReference type="HAMAP-Rule" id="MF_00772"/>
    </source>
</evidence>
<dbReference type="GO" id="GO:0003908">
    <property type="term" value="F:methylated-DNA-[protein]-cysteine S-methyltransferase activity"/>
    <property type="evidence" value="ECO:0007669"/>
    <property type="project" value="UniProtKB-EC"/>
</dbReference>
<protein>
    <recommendedName>
        <fullName evidence="8">Methylated-DNA--protein-cysteine methyltransferase</fullName>
        <ecNumber evidence="8">2.1.1.63</ecNumber>
    </recommendedName>
    <alternativeName>
        <fullName evidence="8">6-O-methylguanine-DNA methyltransferase</fullName>
        <shortName evidence="8">MGMT</shortName>
    </alternativeName>
    <alternativeName>
        <fullName evidence="8">O-6-methylguanine-DNA-alkyltransferase</fullName>
    </alternativeName>
</protein>
<evidence type="ECO:0000256" key="3">
    <source>
        <dbReference type="ARBA" id="ARBA00022603"/>
    </source>
</evidence>
<organism evidence="11 12">
    <name type="scientific">Shewanella yunxiaonensis</name>
    <dbReference type="NCBI Taxonomy" id="2829809"/>
    <lineage>
        <taxon>Bacteria</taxon>
        <taxon>Pseudomonadati</taxon>
        <taxon>Pseudomonadota</taxon>
        <taxon>Gammaproteobacteria</taxon>
        <taxon>Alteromonadales</taxon>
        <taxon>Shewanellaceae</taxon>
        <taxon>Shewanella</taxon>
    </lineage>
</organism>
<sequence length="176" mass="19166">MSNVVSMLKVPSNAEPIAELILDSPCGVLWLAANESGLCYLRPISAQCAELVSAPKPSHQQAETILQQAKQQLIEYFAGTRQMFNVPLAPDGTAFQRKVWQQLMQIPYGDSCSYGELADQIQQPTAARAVGTANGANRIAIIIPCHRVIGKNGQLTGYAWGLQMKQLLLDLEAKSK</sequence>
<comment type="similarity">
    <text evidence="8">Belongs to the MGMT family.</text>
</comment>